<protein>
    <submittedName>
        <fullName evidence="2">(California timema) hypothetical protein</fullName>
    </submittedName>
</protein>
<dbReference type="AlphaFoldDB" id="A0A7R9PF21"/>
<reference evidence="2" key="1">
    <citation type="submission" date="2020-11" db="EMBL/GenBank/DDBJ databases">
        <authorList>
            <person name="Tran Van P."/>
        </authorList>
    </citation>
    <scope>NUCLEOTIDE SEQUENCE</scope>
</reference>
<accession>A0A7R9PF21</accession>
<name>A0A7R9PF21_TIMCA</name>
<feature type="region of interest" description="Disordered" evidence="1">
    <location>
        <begin position="1"/>
        <end position="21"/>
    </location>
</feature>
<evidence type="ECO:0000313" key="2">
    <source>
        <dbReference type="EMBL" id="CAD7580483.1"/>
    </source>
</evidence>
<sequence>MWRGVLHNVDSEESNERRKRDTFVDEEEKRNYKCVCDCVIASPTSEYAGCTRAITPSVHMFGINDNLPELIF</sequence>
<proteinExistence type="predicted"/>
<gene>
    <name evidence="2" type="ORF">TCMB3V08_LOCUS13016</name>
</gene>
<evidence type="ECO:0000256" key="1">
    <source>
        <dbReference type="SAM" id="MobiDB-lite"/>
    </source>
</evidence>
<organism evidence="2">
    <name type="scientific">Timema californicum</name>
    <name type="common">California timema</name>
    <name type="synonym">Walking stick</name>
    <dbReference type="NCBI Taxonomy" id="61474"/>
    <lineage>
        <taxon>Eukaryota</taxon>
        <taxon>Metazoa</taxon>
        <taxon>Ecdysozoa</taxon>
        <taxon>Arthropoda</taxon>
        <taxon>Hexapoda</taxon>
        <taxon>Insecta</taxon>
        <taxon>Pterygota</taxon>
        <taxon>Neoptera</taxon>
        <taxon>Polyneoptera</taxon>
        <taxon>Phasmatodea</taxon>
        <taxon>Timematodea</taxon>
        <taxon>Timematoidea</taxon>
        <taxon>Timematidae</taxon>
        <taxon>Timema</taxon>
    </lineage>
</organism>
<dbReference type="EMBL" id="OE200792">
    <property type="protein sequence ID" value="CAD7580483.1"/>
    <property type="molecule type" value="Genomic_DNA"/>
</dbReference>